<evidence type="ECO:0000313" key="4">
    <source>
        <dbReference type="Proteomes" id="UP001649230"/>
    </source>
</evidence>
<gene>
    <name evidence="3" type="ORF">L0M14_12405</name>
</gene>
<organism evidence="3 4">
    <name type="scientific">Paenibacillus hexagrammi</name>
    <dbReference type="NCBI Taxonomy" id="2908839"/>
    <lineage>
        <taxon>Bacteria</taxon>
        <taxon>Bacillati</taxon>
        <taxon>Bacillota</taxon>
        <taxon>Bacilli</taxon>
        <taxon>Bacillales</taxon>
        <taxon>Paenibacillaceae</taxon>
        <taxon>Paenibacillus</taxon>
    </lineage>
</organism>
<reference evidence="3 4" key="1">
    <citation type="journal article" date="2024" name="Int. J. Syst. Evol. Microbiol.">
        <title>Paenibacillus hexagrammi sp. nov., a novel bacterium isolated from the gut content of Hexagrammos agrammus.</title>
        <authorList>
            <person name="Jung H.K."/>
            <person name="Kim D.G."/>
            <person name="Zin H."/>
            <person name="Park J."/>
            <person name="Jung H."/>
            <person name="Kim Y.O."/>
            <person name="Kong H.J."/>
            <person name="Kim J.W."/>
            <person name="Kim Y.S."/>
        </authorList>
    </citation>
    <scope>NUCLEOTIDE SEQUENCE [LARGE SCALE GENOMIC DNA]</scope>
    <source>
        <strain evidence="3 4">YPD9-1</strain>
    </source>
</reference>
<accession>A0ABY3STC1</accession>
<dbReference type="InterPro" id="IPR016181">
    <property type="entry name" value="Acyl_CoA_acyltransferase"/>
</dbReference>
<dbReference type="InterPro" id="IPR000182">
    <property type="entry name" value="GNAT_dom"/>
</dbReference>
<dbReference type="PANTHER" id="PTHR13947:SF37">
    <property type="entry name" value="LD18367P"/>
    <property type="match status" value="1"/>
</dbReference>
<dbReference type="CDD" id="cd04301">
    <property type="entry name" value="NAT_SF"/>
    <property type="match status" value="1"/>
</dbReference>
<feature type="domain" description="N-acetyltransferase" evidence="2">
    <location>
        <begin position="1"/>
        <end position="135"/>
    </location>
</feature>
<dbReference type="PANTHER" id="PTHR13947">
    <property type="entry name" value="GNAT FAMILY N-ACETYLTRANSFERASE"/>
    <property type="match status" value="1"/>
</dbReference>
<dbReference type="EMBL" id="CP090978">
    <property type="protein sequence ID" value="UJF36340.1"/>
    <property type="molecule type" value="Genomic_DNA"/>
</dbReference>
<sequence>MFIRELALEEEWPIDVLLLADPDEAMIRSYRYRGSCYVAEVDKQIVGAYVLLPTRPKTAEIICIAVEESHQGRGIGRALICHAVQTAKDSGYVHLDVGTGNSSISQLALYQKCGFRIVGVERDHFVKHYMEPIMEDGLPCLDMIRLQLELG</sequence>
<evidence type="ECO:0000256" key="1">
    <source>
        <dbReference type="ARBA" id="ARBA00022679"/>
    </source>
</evidence>
<dbReference type="Pfam" id="PF00583">
    <property type="entry name" value="Acetyltransf_1"/>
    <property type="match status" value="1"/>
</dbReference>
<keyword evidence="4" id="KW-1185">Reference proteome</keyword>
<dbReference type="RefSeq" id="WP_235122890.1">
    <property type="nucleotide sequence ID" value="NZ_CP090978.1"/>
</dbReference>
<protein>
    <submittedName>
        <fullName evidence="3">GNAT family N-acetyltransferase</fullName>
    </submittedName>
</protein>
<name>A0ABY3STC1_9BACL</name>
<dbReference type="PROSITE" id="PS51186">
    <property type="entry name" value="GNAT"/>
    <property type="match status" value="1"/>
</dbReference>
<dbReference type="InterPro" id="IPR050769">
    <property type="entry name" value="NAT_camello-type"/>
</dbReference>
<evidence type="ECO:0000313" key="3">
    <source>
        <dbReference type="EMBL" id="UJF36340.1"/>
    </source>
</evidence>
<evidence type="ECO:0000259" key="2">
    <source>
        <dbReference type="PROSITE" id="PS51186"/>
    </source>
</evidence>
<dbReference type="Proteomes" id="UP001649230">
    <property type="component" value="Chromosome"/>
</dbReference>
<proteinExistence type="predicted"/>
<dbReference type="Gene3D" id="3.40.630.30">
    <property type="match status" value="1"/>
</dbReference>
<dbReference type="SUPFAM" id="SSF55729">
    <property type="entry name" value="Acyl-CoA N-acyltransferases (Nat)"/>
    <property type="match status" value="1"/>
</dbReference>
<keyword evidence="1" id="KW-0808">Transferase</keyword>